<reference evidence="2" key="1">
    <citation type="submission" date="2014-09" db="EMBL/GenBank/DDBJ databases">
        <authorList>
            <person name="Magalhaes I.L.F."/>
            <person name="Oliveira U."/>
            <person name="Santos F.R."/>
            <person name="Vidigal T.H.D.A."/>
            <person name="Brescovit A.D."/>
            <person name="Santos A.J."/>
        </authorList>
    </citation>
    <scope>NUCLEOTIDE SEQUENCE</scope>
    <source>
        <tissue evidence="2">Shoot tissue taken approximately 20 cm above the soil surface</tissue>
    </source>
</reference>
<evidence type="ECO:0000256" key="1">
    <source>
        <dbReference type="SAM" id="MobiDB-lite"/>
    </source>
</evidence>
<evidence type="ECO:0000313" key="2">
    <source>
        <dbReference type="EMBL" id="JAD21820.1"/>
    </source>
</evidence>
<reference evidence="2" key="2">
    <citation type="journal article" date="2015" name="Data Brief">
        <title>Shoot transcriptome of the giant reed, Arundo donax.</title>
        <authorList>
            <person name="Barrero R.A."/>
            <person name="Guerrero F.D."/>
            <person name="Moolhuijzen P."/>
            <person name="Goolsby J.A."/>
            <person name="Tidwell J."/>
            <person name="Bellgard S.E."/>
            <person name="Bellgard M.I."/>
        </authorList>
    </citation>
    <scope>NUCLEOTIDE SEQUENCE</scope>
    <source>
        <tissue evidence="2">Shoot tissue taken approximately 20 cm above the soil surface</tissue>
    </source>
</reference>
<organism evidence="2">
    <name type="scientific">Arundo donax</name>
    <name type="common">Giant reed</name>
    <name type="synonym">Donax arundinaceus</name>
    <dbReference type="NCBI Taxonomy" id="35708"/>
    <lineage>
        <taxon>Eukaryota</taxon>
        <taxon>Viridiplantae</taxon>
        <taxon>Streptophyta</taxon>
        <taxon>Embryophyta</taxon>
        <taxon>Tracheophyta</taxon>
        <taxon>Spermatophyta</taxon>
        <taxon>Magnoliopsida</taxon>
        <taxon>Liliopsida</taxon>
        <taxon>Poales</taxon>
        <taxon>Poaceae</taxon>
        <taxon>PACMAD clade</taxon>
        <taxon>Arundinoideae</taxon>
        <taxon>Arundineae</taxon>
        <taxon>Arundo</taxon>
    </lineage>
</organism>
<accession>A0A0A8Y977</accession>
<dbReference type="AlphaFoldDB" id="A0A0A8Y977"/>
<sequence length="89" mass="9324">MKSPPIRACLRNSSSSTSLGGAGCRATGRGSPLCPSPELELERGFSFQRPRAPARAVGAGCRRRLPLAAPPLRFGRPLVGGVLSLAYSF</sequence>
<dbReference type="PROSITE" id="PS51257">
    <property type="entry name" value="PROKAR_LIPOPROTEIN"/>
    <property type="match status" value="1"/>
</dbReference>
<feature type="region of interest" description="Disordered" evidence="1">
    <location>
        <begin position="1"/>
        <end position="31"/>
    </location>
</feature>
<proteinExistence type="predicted"/>
<dbReference type="EMBL" id="GBRH01276075">
    <property type="protein sequence ID" value="JAD21820.1"/>
    <property type="molecule type" value="Transcribed_RNA"/>
</dbReference>
<name>A0A0A8Y977_ARUDO</name>
<protein>
    <submittedName>
        <fullName evidence="2">Uncharacterized protein</fullName>
    </submittedName>
</protein>